<comment type="caution">
    <text evidence="12">The sequence shown here is derived from an EMBL/GenBank/DDBJ whole genome shotgun (WGS) entry which is preliminary data.</text>
</comment>
<keyword evidence="6 9" id="KW-0560">Oxidoreductase</keyword>
<evidence type="ECO:0000256" key="6">
    <source>
        <dbReference type="ARBA" id="ARBA00023002"/>
    </source>
</evidence>
<organism evidence="12 13">
    <name type="scientific">Tabrizicola soli</name>
    <dbReference type="NCBI Taxonomy" id="2185115"/>
    <lineage>
        <taxon>Bacteria</taxon>
        <taxon>Pseudomonadati</taxon>
        <taxon>Pseudomonadota</taxon>
        <taxon>Alphaproteobacteria</taxon>
        <taxon>Rhodobacterales</taxon>
        <taxon>Paracoccaceae</taxon>
        <taxon>Tabrizicola</taxon>
    </lineage>
</organism>
<dbReference type="InterPro" id="IPR012999">
    <property type="entry name" value="Pyr_OxRdtase_I_AS"/>
</dbReference>
<dbReference type="Proteomes" id="UP001595445">
    <property type="component" value="Unassembled WGS sequence"/>
</dbReference>
<evidence type="ECO:0000256" key="9">
    <source>
        <dbReference type="RuleBase" id="RU003691"/>
    </source>
</evidence>
<keyword evidence="7" id="KW-1015">Disulfide bond</keyword>
<evidence type="ECO:0000256" key="1">
    <source>
        <dbReference type="ARBA" id="ARBA00001974"/>
    </source>
</evidence>
<evidence type="ECO:0000256" key="2">
    <source>
        <dbReference type="ARBA" id="ARBA00007532"/>
    </source>
</evidence>
<dbReference type="Pfam" id="PF02852">
    <property type="entry name" value="Pyr_redox_dim"/>
    <property type="match status" value="1"/>
</dbReference>
<dbReference type="InterPro" id="IPR036188">
    <property type="entry name" value="FAD/NAD-bd_sf"/>
</dbReference>
<dbReference type="RefSeq" id="WP_197642599.1">
    <property type="nucleotide sequence ID" value="NZ_JAEACP010000005.1"/>
</dbReference>
<name>A0ABV7DRQ1_9RHOB</name>
<evidence type="ECO:0000256" key="5">
    <source>
        <dbReference type="ARBA" id="ARBA00022857"/>
    </source>
</evidence>
<keyword evidence="13" id="KW-1185">Reference proteome</keyword>
<accession>A0ABV7DRQ1</accession>
<keyword evidence="8 9" id="KW-0676">Redox-active center</keyword>
<feature type="domain" description="FAD/NAD(P)-binding" evidence="11">
    <location>
        <begin position="5"/>
        <end position="315"/>
    </location>
</feature>
<evidence type="ECO:0000259" key="11">
    <source>
        <dbReference type="Pfam" id="PF07992"/>
    </source>
</evidence>
<evidence type="ECO:0000256" key="7">
    <source>
        <dbReference type="ARBA" id="ARBA00023157"/>
    </source>
</evidence>
<dbReference type="Gene3D" id="3.30.390.30">
    <property type="match status" value="1"/>
</dbReference>
<reference evidence="13" key="1">
    <citation type="journal article" date="2019" name="Int. J. Syst. Evol. Microbiol.">
        <title>The Global Catalogue of Microorganisms (GCM) 10K type strain sequencing project: providing services to taxonomists for standard genome sequencing and annotation.</title>
        <authorList>
            <consortium name="The Broad Institute Genomics Platform"/>
            <consortium name="The Broad Institute Genome Sequencing Center for Infectious Disease"/>
            <person name="Wu L."/>
            <person name="Ma J."/>
        </authorList>
    </citation>
    <scope>NUCLEOTIDE SEQUENCE [LARGE SCALE GENOMIC DNA]</scope>
    <source>
        <strain evidence="13">KCTC 62102</strain>
    </source>
</reference>
<dbReference type="PANTHER" id="PTHR43014">
    <property type="entry name" value="MERCURIC REDUCTASE"/>
    <property type="match status" value="1"/>
</dbReference>
<dbReference type="PRINTS" id="PR00411">
    <property type="entry name" value="PNDRDTASEI"/>
</dbReference>
<dbReference type="EMBL" id="JBHRSM010000001">
    <property type="protein sequence ID" value="MFC3084794.1"/>
    <property type="molecule type" value="Genomic_DNA"/>
</dbReference>
<comment type="similarity">
    <text evidence="2 9">Belongs to the class-I pyridine nucleotide-disulfide oxidoreductase family.</text>
</comment>
<evidence type="ECO:0000256" key="8">
    <source>
        <dbReference type="ARBA" id="ARBA00023284"/>
    </source>
</evidence>
<gene>
    <name evidence="12" type="ORF">ACFOD6_01915</name>
</gene>
<dbReference type="InterPro" id="IPR004099">
    <property type="entry name" value="Pyr_nucl-diS_OxRdtase_dimer"/>
</dbReference>
<evidence type="ECO:0000313" key="12">
    <source>
        <dbReference type="EMBL" id="MFC3084794.1"/>
    </source>
</evidence>
<dbReference type="PANTHER" id="PTHR43014:SF2">
    <property type="entry name" value="MERCURIC REDUCTASE"/>
    <property type="match status" value="1"/>
</dbReference>
<dbReference type="PRINTS" id="PR00368">
    <property type="entry name" value="FADPNR"/>
</dbReference>
<dbReference type="SUPFAM" id="SSF51905">
    <property type="entry name" value="FAD/NAD(P)-binding domain"/>
    <property type="match status" value="1"/>
</dbReference>
<feature type="domain" description="Pyridine nucleotide-disulphide oxidoreductase dimerisation" evidence="10">
    <location>
        <begin position="335"/>
        <end position="442"/>
    </location>
</feature>
<dbReference type="PIRSF" id="PIRSF000350">
    <property type="entry name" value="Mercury_reductase_MerA"/>
    <property type="match status" value="1"/>
</dbReference>
<proteinExistence type="inferred from homology"/>
<dbReference type="Pfam" id="PF07992">
    <property type="entry name" value="Pyr_redox_2"/>
    <property type="match status" value="1"/>
</dbReference>
<dbReference type="InterPro" id="IPR016156">
    <property type="entry name" value="FAD/NAD-linked_Rdtase_dimer_sf"/>
</dbReference>
<dbReference type="EC" id="1.-.-.-" evidence="12"/>
<comment type="cofactor">
    <cofactor evidence="1">
        <name>FAD</name>
        <dbReference type="ChEBI" id="CHEBI:57692"/>
    </cofactor>
</comment>
<evidence type="ECO:0000256" key="3">
    <source>
        <dbReference type="ARBA" id="ARBA00022630"/>
    </source>
</evidence>
<evidence type="ECO:0000313" key="13">
    <source>
        <dbReference type="Proteomes" id="UP001595445"/>
    </source>
</evidence>
<keyword evidence="5" id="KW-0521">NADP</keyword>
<dbReference type="SUPFAM" id="SSF55424">
    <property type="entry name" value="FAD/NAD-linked reductases, dimerisation (C-terminal) domain"/>
    <property type="match status" value="1"/>
</dbReference>
<dbReference type="Gene3D" id="3.50.50.60">
    <property type="entry name" value="FAD/NAD(P)-binding domain"/>
    <property type="match status" value="2"/>
</dbReference>
<dbReference type="GO" id="GO:0016491">
    <property type="term" value="F:oxidoreductase activity"/>
    <property type="evidence" value="ECO:0007669"/>
    <property type="project" value="UniProtKB-KW"/>
</dbReference>
<protein>
    <submittedName>
        <fullName evidence="12">Dihydrolipoyl dehydrogenase family protein</fullName>
        <ecNumber evidence="12">1.-.-.-</ecNumber>
    </submittedName>
</protein>
<evidence type="ECO:0000256" key="4">
    <source>
        <dbReference type="ARBA" id="ARBA00022827"/>
    </source>
</evidence>
<keyword evidence="3 9" id="KW-0285">Flavoprotein</keyword>
<evidence type="ECO:0000259" key="10">
    <source>
        <dbReference type="Pfam" id="PF02852"/>
    </source>
</evidence>
<dbReference type="InterPro" id="IPR001100">
    <property type="entry name" value="Pyr_nuc-diS_OxRdtase"/>
</dbReference>
<dbReference type="PROSITE" id="PS00076">
    <property type="entry name" value="PYRIDINE_REDOX_1"/>
    <property type="match status" value="1"/>
</dbReference>
<dbReference type="InterPro" id="IPR023753">
    <property type="entry name" value="FAD/NAD-binding_dom"/>
</dbReference>
<keyword evidence="4 9" id="KW-0274">FAD</keyword>
<sequence>MLTTDICVIGAGAGGLSVAAGAAQMGARVVLVEGGEMGGDCLNAGCVPSKALIAAARAAEAQRRGFPGIAPQDPRIDFAAVRDHVAAVIAGIAPMDSQARFEGLGCTVIRAMARFTSPREVAAGGYRIRARRFVLATGSRPVVPEIAGIEATPYLTNETIFALRDRPRHLVILGGGPVGIELAQAHRRLGSEVTVIEAATALGREDPEAAALVLDQLRAEGVRLIEGQAVVRLAGGAEGIEATLADGTGVGGSHLLLATGRRAALEGLGLTEAGIAHTAQGVTVTPGLRTTNRRVYAVGDVTGGPQFTHLAGWQAGIVIRRIVLGLPSRAGPRAIPRVTYTAPELAQVGLTEAEARAVHGERLTVTRAGLAHNDRARTEGLGTGFAKVMVVRGRPVGATIVGPQAGELISLWSLAIAARLKLSAVASTVLPYPTLGEVSKRAAGAYFSPRLFGNPLLRRIVRLIQDRVP</sequence>